<organism evidence="1 2">
    <name type="scientific">Escherichia coli</name>
    <dbReference type="NCBI Taxonomy" id="562"/>
    <lineage>
        <taxon>Bacteria</taxon>
        <taxon>Pseudomonadati</taxon>
        <taxon>Pseudomonadota</taxon>
        <taxon>Gammaproteobacteria</taxon>
        <taxon>Enterobacterales</taxon>
        <taxon>Enterobacteriaceae</taxon>
        <taxon>Escherichia</taxon>
    </lineage>
</organism>
<evidence type="ECO:0000313" key="1">
    <source>
        <dbReference type="EMBL" id="STP19306.1"/>
    </source>
</evidence>
<sequence length="84" mass="9537">MTERFSGTLTTHARGRATRLMVDDNVVCDLTGLMREMPHYHSSNKGIIEHALPLWAALAQRTTTVWQYRPDSGFRNAGPAHRCR</sequence>
<proteinExistence type="predicted"/>
<name>A0A377K4T0_ECOLX</name>
<evidence type="ECO:0000313" key="2">
    <source>
        <dbReference type="Proteomes" id="UP000254181"/>
    </source>
</evidence>
<reference evidence="1 2" key="1">
    <citation type="submission" date="2018-06" db="EMBL/GenBank/DDBJ databases">
        <authorList>
            <consortium name="Pathogen Informatics"/>
            <person name="Doyle S."/>
        </authorList>
    </citation>
    <scope>NUCLEOTIDE SEQUENCE [LARGE SCALE GENOMIC DNA]</scope>
    <source>
        <strain evidence="1 2">NCTC9075</strain>
    </source>
</reference>
<protein>
    <submittedName>
        <fullName evidence="1">Polyketide synthase</fullName>
    </submittedName>
</protein>
<dbReference type="Proteomes" id="UP000254181">
    <property type="component" value="Unassembled WGS sequence"/>
</dbReference>
<gene>
    <name evidence="1" type="ORF">NCTC9075_02719</name>
</gene>
<dbReference type="AlphaFoldDB" id="A0A377K4T0"/>
<dbReference type="EMBL" id="UGEM01000004">
    <property type="protein sequence ID" value="STP19306.1"/>
    <property type="molecule type" value="Genomic_DNA"/>
</dbReference>
<accession>A0A377K4T0</accession>